<dbReference type="EMBL" id="MH590589">
    <property type="protein sequence ID" value="AXH68764.1"/>
    <property type="molecule type" value="Genomic_DNA"/>
</dbReference>
<dbReference type="Proteomes" id="UP000259914">
    <property type="component" value="Segment"/>
</dbReference>
<sequence length="271" mass="30766">MKWAFISDLQIPYHDKRAVDLWFKAMKWWKPDAIDIPGDIDDQLEYSRFSDGTTDEFFNKLKKEKQLEEESDADFRARVSPLPFIAEYAKEARNFYGRVRNDHPNADVHVSLGNHDIRVMSYMDKKAPAYLDQITPNMLWGLDDLGFTYRNYELPPLERFGGVYVHHGNTTTTTGLAVKTDIENYNISLARGHDHRGGVVYKSYPMTGTTLVGLGTGHMCDPSAYGLKYTTNPSWELGFGIGHVIDGVPNLQFIPISPDYVCVVDGKVFKG</sequence>
<reference evidence="1 2" key="1">
    <citation type="submission" date="2018-07" db="EMBL/GenBank/DDBJ databases">
        <authorList>
            <person name="Dixon J."/>
            <person name="Knudsen H.R."/>
            <person name="Rock W."/>
            <person name="Scott A.N."/>
            <person name="Walsdorf S.L."/>
            <person name="Layton S.R."/>
            <person name="Nayek S."/>
            <person name="Kim T."/>
            <person name="Hughes L.E."/>
            <person name="Garlena R.A."/>
            <person name="Russell D.A."/>
            <person name="Pope W.H."/>
            <person name="Jacobs-Sera D."/>
            <person name="Hatfull G.F."/>
        </authorList>
    </citation>
    <scope>NUCLEOTIDE SEQUENCE [LARGE SCALE GENOMIC DNA]</scope>
</reference>
<gene>
    <name evidence="1" type="primary">49</name>
    <name evidence="1" type="ORF">SEA_SPARKLEGODDESS_49</name>
</gene>
<protein>
    <submittedName>
        <fullName evidence="1">Metallophosphoesterase</fullName>
    </submittedName>
</protein>
<dbReference type="SUPFAM" id="SSF56300">
    <property type="entry name" value="Metallo-dependent phosphatases"/>
    <property type="match status" value="1"/>
</dbReference>
<accession>A0A345MDY3</accession>
<proteinExistence type="predicted"/>
<dbReference type="InterPro" id="IPR029052">
    <property type="entry name" value="Metallo-depent_PP-like"/>
</dbReference>
<organism evidence="1 2">
    <name type="scientific">Streptomyces phage SparkleGoddess</name>
    <dbReference type="NCBI Taxonomy" id="2283305"/>
    <lineage>
        <taxon>Viruses</taxon>
        <taxon>Duplodnaviria</taxon>
        <taxon>Heunggongvirae</taxon>
        <taxon>Uroviricota</taxon>
        <taxon>Caudoviricetes</taxon>
        <taxon>Stanwilliamsviridae</taxon>
        <taxon>Loccivirinae</taxon>
        <taxon>Gilsonvirus</taxon>
        <taxon>Gilsonvirus comrade</taxon>
    </lineage>
</organism>
<evidence type="ECO:0000313" key="1">
    <source>
        <dbReference type="EMBL" id="AXH68764.1"/>
    </source>
</evidence>
<evidence type="ECO:0000313" key="2">
    <source>
        <dbReference type="Proteomes" id="UP000259914"/>
    </source>
</evidence>
<name>A0A345MDY3_9CAUD</name>